<dbReference type="Proteomes" id="UP000229504">
    <property type="component" value="Unassembled WGS sequence"/>
</dbReference>
<comment type="caution">
    <text evidence="6">The sequence shown here is derived from an EMBL/GenBank/DDBJ whole genome shotgun (WGS) entry which is preliminary data.</text>
</comment>
<evidence type="ECO:0000256" key="2">
    <source>
        <dbReference type="ARBA" id="ARBA00023015"/>
    </source>
</evidence>
<accession>A0A2G5FCN9</accession>
<dbReference type="InterPro" id="IPR036390">
    <property type="entry name" value="WH_DNA-bd_sf"/>
</dbReference>
<dbReference type="RefSeq" id="WP_099526814.1">
    <property type="nucleotide sequence ID" value="NZ_NIQU01000014.1"/>
</dbReference>
<dbReference type="InterPro" id="IPR036388">
    <property type="entry name" value="WH-like_DNA-bd_sf"/>
</dbReference>
<dbReference type="SUPFAM" id="SSF53850">
    <property type="entry name" value="Periplasmic binding protein-like II"/>
    <property type="match status" value="1"/>
</dbReference>
<dbReference type="FunFam" id="1.10.10.10:FF:000001">
    <property type="entry name" value="LysR family transcriptional regulator"/>
    <property type="match status" value="1"/>
</dbReference>
<dbReference type="GO" id="GO:0006351">
    <property type="term" value="P:DNA-templated transcription"/>
    <property type="evidence" value="ECO:0007669"/>
    <property type="project" value="TreeGrafter"/>
</dbReference>
<dbReference type="Pfam" id="PF00126">
    <property type="entry name" value="HTH_1"/>
    <property type="match status" value="1"/>
</dbReference>
<evidence type="ECO:0000256" key="3">
    <source>
        <dbReference type="ARBA" id="ARBA00023125"/>
    </source>
</evidence>
<dbReference type="GO" id="GO:0003700">
    <property type="term" value="F:DNA-binding transcription factor activity"/>
    <property type="evidence" value="ECO:0007669"/>
    <property type="project" value="InterPro"/>
</dbReference>
<name>A0A2G5FCN9_9PSED</name>
<keyword evidence="3" id="KW-0238">DNA-binding</keyword>
<protein>
    <submittedName>
        <fullName evidence="6">LysR family transcriptional regulator</fullName>
    </submittedName>
</protein>
<keyword evidence="2" id="KW-0805">Transcription regulation</keyword>
<evidence type="ECO:0000256" key="1">
    <source>
        <dbReference type="ARBA" id="ARBA00009437"/>
    </source>
</evidence>
<dbReference type="InterPro" id="IPR000847">
    <property type="entry name" value="LysR_HTH_N"/>
</dbReference>
<organism evidence="6 7">
    <name type="scientific">Pseudomonas sediminis</name>
    <dbReference type="NCBI Taxonomy" id="1691904"/>
    <lineage>
        <taxon>Bacteria</taxon>
        <taxon>Pseudomonadati</taxon>
        <taxon>Pseudomonadota</taxon>
        <taxon>Gammaproteobacteria</taxon>
        <taxon>Pseudomonadales</taxon>
        <taxon>Pseudomonadaceae</taxon>
        <taxon>Pseudomonas</taxon>
    </lineage>
</organism>
<reference evidence="7" key="1">
    <citation type="submission" date="2017-06" db="EMBL/GenBank/DDBJ databases">
        <authorList>
            <person name="Rastogi G."/>
            <person name="Vaishampayan P."/>
            <person name="Seuylemezian A."/>
        </authorList>
    </citation>
    <scope>NUCLEOTIDE SEQUENCE [LARGE SCALE GENOMIC DNA]</scope>
    <source>
        <strain evidence="7">PI11</strain>
    </source>
</reference>
<gene>
    <name evidence="6" type="ORF">CDO35_22575</name>
</gene>
<keyword evidence="4" id="KW-0804">Transcription</keyword>
<evidence type="ECO:0000259" key="5">
    <source>
        <dbReference type="PROSITE" id="PS50931"/>
    </source>
</evidence>
<evidence type="ECO:0000313" key="7">
    <source>
        <dbReference type="Proteomes" id="UP000229504"/>
    </source>
</evidence>
<comment type="similarity">
    <text evidence="1">Belongs to the LysR transcriptional regulatory family.</text>
</comment>
<dbReference type="SUPFAM" id="SSF46785">
    <property type="entry name" value="Winged helix' DNA-binding domain"/>
    <property type="match status" value="1"/>
</dbReference>
<dbReference type="PANTHER" id="PTHR30537:SF31">
    <property type="entry name" value="TRANSCRIPTIONAL REGULATOR, LYSR FAMILY"/>
    <property type="match status" value="1"/>
</dbReference>
<feature type="domain" description="HTH lysR-type" evidence="5">
    <location>
        <begin position="1"/>
        <end position="59"/>
    </location>
</feature>
<dbReference type="EMBL" id="NIQU01000014">
    <property type="protein sequence ID" value="PIA65742.1"/>
    <property type="molecule type" value="Genomic_DNA"/>
</dbReference>
<evidence type="ECO:0000313" key="6">
    <source>
        <dbReference type="EMBL" id="PIA65742.1"/>
    </source>
</evidence>
<sequence length="300" mass="33634">MQDLNDLFYFAKVVEAGGFAAAGRLLGIPKSRLSRRIAELEQRLGARLLQRSTRKLALTDIGERYLRHCQAMLLEAEQAEETVTNLTSEPRGRVRFSTPPGLALLPDLINDFLKRYPRVQLEVVQTSRRIDLLNEAVDVALRVRSVDDEEPGLITRRLIPAHACVVACPNLVAGLRLEQPEDLQQLPALGAIGADRRIHLRFHHNTTQEAREIALEARLAVDDFPIRKSAALAGVGITFLPTIYCHEELADGSLVSLLPHWTVPQGYVQLAYTHRRGMSPAVRAWIELLSDAFSRWSYPL</sequence>
<dbReference type="Gene3D" id="3.40.190.290">
    <property type="match status" value="1"/>
</dbReference>
<dbReference type="InterPro" id="IPR005119">
    <property type="entry name" value="LysR_subst-bd"/>
</dbReference>
<dbReference type="PROSITE" id="PS50931">
    <property type="entry name" value="HTH_LYSR"/>
    <property type="match status" value="1"/>
</dbReference>
<dbReference type="AlphaFoldDB" id="A0A2G5FCN9"/>
<dbReference type="GO" id="GO:0043565">
    <property type="term" value="F:sequence-specific DNA binding"/>
    <property type="evidence" value="ECO:0007669"/>
    <property type="project" value="TreeGrafter"/>
</dbReference>
<dbReference type="InterPro" id="IPR058163">
    <property type="entry name" value="LysR-type_TF_proteobact-type"/>
</dbReference>
<dbReference type="PANTHER" id="PTHR30537">
    <property type="entry name" value="HTH-TYPE TRANSCRIPTIONAL REGULATOR"/>
    <property type="match status" value="1"/>
</dbReference>
<dbReference type="Gene3D" id="1.10.10.10">
    <property type="entry name" value="Winged helix-like DNA-binding domain superfamily/Winged helix DNA-binding domain"/>
    <property type="match status" value="1"/>
</dbReference>
<evidence type="ECO:0000256" key="4">
    <source>
        <dbReference type="ARBA" id="ARBA00023163"/>
    </source>
</evidence>
<proteinExistence type="inferred from homology"/>
<dbReference type="Pfam" id="PF03466">
    <property type="entry name" value="LysR_substrate"/>
    <property type="match status" value="1"/>
</dbReference>